<dbReference type="Pfam" id="PF01986">
    <property type="entry name" value="DUF123"/>
    <property type="match status" value="1"/>
</dbReference>
<dbReference type="PANTHER" id="PTHR37460:SF1">
    <property type="entry name" value="ENDONUCLEASE III"/>
    <property type="match status" value="1"/>
</dbReference>
<dbReference type="PANTHER" id="PTHR37460">
    <property type="entry name" value="ENDONUCLEASE III"/>
    <property type="match status" value="1"/>
</dbReference>
<dbReference type="CDD" id="cd10441">
    <property type="entry name" value="GIY-YIG_COG1833"/>
    <property type="match status" value="1"/>
</dbReference>
<accession>A0ABY6HLE7</accession>
<dbReference type="Proteomes" id="UP001208689">
    <property type="component" value="Chromosome"/>
</dbReference>
<protein>
    <recommendedName>
        <fullName evidence="1">GIY-YIG domain-containing protein</fullName>
    </recommendedName>
</protein>
<dbReference type="InterPro" id="IPR000305">
    <property type="entry name" value="GIY-YIG_endonuc"/>
</dbReference>
<organism evidence="2 3">
    <name type="scientific">Candidatus Lokiarchaeum ossiferum</name>
    <dbReference type="NCBI Taxonomy" id="2951803"/>
    <lineage>
        <taxon>Archaea</taxon>
        <taxon>Promethearchaeati</taxon>
        <taxon>Promethearchaeota</taxon>
        <taxon>Promethearchaeia</taxon>
        <taxon>Promethearchaeales</taxon>
        <taxon>Promethearchaeaceae</taxon>
        <taxon>Candidatus Lokiarchaeum</taxon>
    </lineage>
</organism>
<evidence type="ECO:0000313" key="3">
    <source>
        <dbReference type="Proteomes" id="UP001208689"/>
    </source>
</evidence>
<feature type="domain" description="GIY-YIG" evidence="1">
    <location>
        <begin position="25"/>
        <end position="126"/>
    </location>
</feature>
<dbReference type="SMART" id="SM00465">
    <property type="entry name" value="GIYc"/>
    <property type="match status" value="1"/>
</dbReference>
<evidence type="ECO:0000313" key="2">
    <source>
        <dbReference type="EMBL" id="UYP44336.1"/>
    </source>
</evidence>
<dbReference type="EMBL" id="CP104013">
    <property type="protein sequence ID" value="UYP44336.1"/>
    <property type="molecule type" value="Genomic_DNA"/>
</dbReference>
<evidence type="ECO:0000259" key="1">
    <source>
        <dbReference type="SMART" id="SM00465"/>
    </source>
</evidence>
<proteinExistence type="predicted"/>
<reference evidence="2" key="1">
    <citation type="submission" date="2022-09" db="EMBL/GenBank/DDBJ databases">
        <title>Actin cytoskeleton and complex cell architecture in an #Asgard archaeon.</title>
        <authorList>
            <person name="Ponce Toledo R.I."/>
            <person name="Schleper C."/>
            <person name="Rodrigues Oliveira T."/>
            <person name="Wollweber F."/>
            <person name="Xu J."/>
            <person name="Rittmann S."/>
            <person name="Klingl A."/>
            <person name="Pilhofer M."/>
        </authorList>
    </citation>
    <scope>NUCLEOTIDE SEQUENCE</scope>
    <source>
        <strain evidence="2">B-35</strain>
    </source>
</reference>
<keyword evidence="3" id="KW-1185">Reference proteome</keyword>
<sequence length="131" mass="15232">MEAKKITSGTYILWIDLAQLSHIKIGKLGNIKFQQGNYVYIGSAMNSQLKNRVLRHLKPSTMKKNHWHIDFFLASNFTQIKKITLIPSHQKEECSVSQQMRQKMDYEVTNFGSSDCKCSSHLYFMGDHLEF</sequence>
<dbReference type="InterPro" id="IPR002837">
    <property type="entry name" value="DUF123"/>
</dbReference>
<name>A0ABY6HLE7_9ARCH</name>
<gene>
    <name evidence="2" type="ORF">NEF87_000621</name>
</gene>